<name>A0A7L5DNZ7_9BACT</name>
<proteinExistence type="predicted"/>
<dbReference type="Proteomes" id="UP000501128">
    <property type="component" value="Chromosome"/>
</dbReference>
<reference evidence="1 2" key="1">
    <citation type="submission" date="2020-04" db="EMBL/GenBank/DDBJ databases">
        <title>Genome sequencing of novel species.</title>
        <authorList>
            <person name="Heo J."/>
            <person name="Kim S.-J."/>
            <person name="Kim J.-S."/>
            <person name="Hong S.-B."/>
            <person name="Kwon S.-W."/>
        </authorList>
    </citation>
    <scope>NUCLEOTIDE SEQUENCE [LARGE SCALE GENOMIC DNA]</scope>
    <source>
        <strain evidence="1 2">CJU-R4</strain>
    </source>
</reference>
<protein>
    <recommendedName>
        <fullName evidence="3">Type II toxin-antitoxin system RelE/ParE family toxin</fullName>
    </recommendedName>
</protein>
<evidence type="ECO:0000313" key="1">
    <source>
        <dbReference type="EMBL" id="QJD77470.1"/>
    </source>
</evidence>
<accession>A0A7L5DNZ7</accession>
<evidence type="ECO:0000313" key="2">
    <source>
        <dbReference type="Proteomes" id="UP000501128"/>
    </source>
</evidence>
<dbReference type="EMBL" id="CP051677">
    <property type="protein sequence ID" value="QJD77470.1"/>
    <property type="molecule type" value="Genomic_DNA"/>
</dbReference>
<evidence type="ECO:0008006" key="3">
    <source>
        <dbReference type="Google" id="ProtNLM"/>
    </source>
</evidence>
<sequence length="108" mass="12749">MEIDGIGQLAEFERTLRDKQFLSEFRTLLTYMEYISNGNSLPDTKFKDVTPTSERVKEYEFKSKHLRIYAIKKENGKLIILGGFKTTQKADFKRFRSLKQQYLDSLEP</sequence>
<dbReference type="AlphaFoldDB" id="A0A7L5DNZ7"/>
<keyword evidence="2" id="KW-1185">Reference proteome</keyword>
<dbReference type="KEGG" id="srho:HH216_02865"/>
<organism evidence="1 2">
    <name type="scientific">Spirosoma rhododendri</name>
    <dbReference type="NCBI Taxonomy" id="2728024"/>
    <lineage>
        <taxon>Bacteria</taxon>
        <taxon>Pseudomonadati</taxon>
        <taxon>Bacteroidota</taxon>
        <taxon>Cytophagia</taxon>
        <taxon>Cytophagales</taxon>
        <taxon>Cytophagaceae</taxon>
        <taxon>Spirosoma</taxon>
    </lineage>
</organism>
<dbReference type="RefSeq" id="WP_169549413.1">
    <property type="nucleotide sequence ID" value="NZ_CP051677.1"/>
</dbReference>
<gene>
    <name evidence="1" type="ORF">HH216_02865</name>
</gene>